<evidence type="ECO:0000259" key="1">
    <source>
        <dbReference type="PROSITE" id="PS50925"/>
    </source>
</evidence>
<protein>
    <submittedName>
        <fullName evidence="2">Sensors of blue-light using FAD</fullName>
    </submittedName>
</protein>
<evidence type="ECO:0000313" key="2">
    <source>
        <dbReference type="EMBL" id="SFS32409.1"/>
    </source>
</evidence>
<gene>
    <name evidence="2" type="ORF">SAMN05192570_0606</name>
</gene>
<dbReference type="Gene3D" id="3.30.70.100">
    <property type="match status" value="1"/>
</dbReference>
<evidence type="ECO:0000313" key="3">
    <source>
        <dbReference type="Proteomes" id="UP000198788"/>
    </source>
</evidence>
<dbReference type="EMBL" id="FOZV01000001">
    <property type="protein sequence ID" value="SFS32409.1"/>
    <property type="molecule type" value="Genomic_DNA"/>
</dbReference>
<dbReference type="Pfam" id="PF04940">
    <property type="entry name" value="BLUF"/>
    <property type="match status" value="1"/>
</dbReference>
<dbReference type="SUPFAM" id="SSF54975">
    <property type="entry name" value="Acylphosphatase/BLUF domain-like"/>
    <property type="match status" value="1"/>
</dbReference>
<keyword evidence="3" id="KW-1185">Reference proteome</keyword>
<dbReference type="STRING" id="871741.SAMN05192570_0606"/>
<reference evidence="3" key="1">
    <citation type="submission" date="2016-10" db="EMBL/GenBank/DDBJ databases">
        <authorList>
            <person name="Varghese N."/>
            <person name="Submissions S."/>
        </authorList>
    </citation>
    <scope>NUCLEOTIDE SEQUENCE [LARGE SCALE GENOMIC DNA]</scope>
    <source>
        <strain evidence="3">CGMCC 1.10683</strain>
    </source>
</reference>
<dbReference type="InterPro" id="IPR007024">
    <property type="entry name" value="BLUF_domain"/>
</dbReference>
<name>A0A1I6NX24_9CAUL</name>
<feature type="domain" description="BLUF" evidence="1">
    <location>
        <begin position="2"/>
        <end position="96"/>
    </location>
</feature>
<organism evidence="2 3">
    <name type="scientific">Brevundimonas viscosa</name>
    <dbReference type="NCBI Taxonomy" id="871741"/>
    <lineage>
        <taxon>Bacteria</taxon>
        <taxon>Pseudomonadati</taxon>
        <taxon>Pseudomonadota</taxon>
        <taxon>Alphaproteobacteria</taxon>
        <taxon>Caulobacterales</taxon>
        <taxon>Caulobacteraceae</taxon>
        <taxon>Brevundimonas</taxon>
    </lineage>
</organism>
<dbReference type="PROSITE" id="PS50925">
    <property type="entry name" value="BLUF"/>
    <property type="match status" value="1"/>
</dbReference>
<dbReference type="RefSeq" id="WP_177221775.1">
    <property type="nucleotide sequence ID" value="NZ_FOZV01000001.1"/>
</dbReference>
<dbReference type="Proteomes" id="UP000198788">
    <property type="component" value="Unassembled WGS sequence"/>
</dbReference>
<dbReference type="GO" id="GO:0071949">
    <property type="term" value="F:FAD binding"/>
    <property type="evidence" value="ECO:0007669"/>
    <property type="project" value="InterPro"/>
</dbReference>
<proteinExistence type="predicted"/>
<dbReference type="GO" id="GO:0009882">
    <property type="term" value="F:blue light photoreceptor activity"/>
    <property type="evidence" value="ECO:0007669"/>
    <property type="project" value="InterPro"/>
</dbReference>
<dbReference type="AlphaFoldDB" id="A0A1I6NX24"/>
<dbReference type="InterPro" id="IPR036046">
    <property type="entry name" value="Acylphosphatase-like_dom_sf"/>
</dbReference>
<dbReference type="SMART" id="SM01034">
    <property type="entry name" value="BLUF"/>
    <property type="match status" value="1"/>
</dbReference>
<accession>A0A1I6NX24</accession>
<sequence>MLYRVIFASEAVGSTGASALSIAQILGVSVANNRRDHITGCMMFHRGHILQVVEGARADLDRLLRRLREDPRHTALRILSDAPIAARRIEHPMDICADPTRLLERVGLPCLSQVTANDADVMLDLRRAA</sequence>